<dbReference type="EMBL" id="PCWN01000003">
    <property type="protein sequence ID" value="PIR04442.1"/>
    <property type="molecule type" value="Genomic_DNA"/>
</dbReference>
<accession>A0A2H0N6C5</accession>
<dbReference type="AlphaFoldDB" id="A0A2H0N6C5"/>
<gene>
    <name evidence="3" type="ORF">COV59_01180</name>
</gene>
<organism evidence="3 4">
    <name type="scientific">Candidatus Magasanikbacteria bacterium CG11_big_fil_rev_8_21_14_0_20_39_34</name>
    <dbReference type="NCBI Taxonomy" id="1974653"/>
    <lineage>
        <taxon>Bacteria</taxon>
        <taxon>Candidatus Magasanikiibacteriota</taxon>
    </lineage>
</organism>
<feature type="coiled-coil region" evidence="1">
    <location>
        <begin position="149"/>
        <end position="183"/>
    </location>
</feature>
<evidence type="ECO:0000313" key="3">
    <source>
        <dbReference type="EMBL" id="PIR04442.1"/>
    </source>
</evidence>
<evidence type="ECO:0000313" key="4">
    <source>
        <dbReference type="Proteomes" id="UP000229600"/>
    </source>
</evidence>
<reference evidence="3 4" key="1">
    <citation type="submission" date="2017-09" db="EMBL/GenBank/DDBJ databases">
        <title>Depth-based differentiation of microbial function through sediment-hosted aquifers and enrichment of novel symbionts in the deep terrestrial subsurface.</title>
        <authorList>
            <person name="Probst A.J."/>
            <person name="Ladd B."/>
            <person name="Jarett J.K."/>
            <person name="Geller-Mcgrath D.E."/>
            <person name="Sieber C.M."/>
            <person name="Emerson J.B."/>
            <person name="Anantharaman K."/>
            <person name="Thomas B.C."/>
            <person name="Malmstrom R."/>
            <person name="Stieglmeier M."/>
            <person name="Klingl A."/>
            <person name="Woyke T."/>
            <person name="Ryan C.M."/>
            <person name="Banfield J.F."/>
        </authorList>
    </citation>
    <scope>NUCLEOTIDE SEQUENCE [LARGE SCALE GENOMIC DNA]</scope>
    <source>
        <strain evidence="3">CG11_big_fil_rev_8_21_14_0_20_39_34</strain>
    </source>
</reference>
<proteinExistence type="predicted"/>
<name>A0A2H0N6C5_9BACT</name>
<comment type="caution">
    <text evidence="3">The sequence shown here is derived from an EMBL/GenBank/DDBJ whole genome shotgun (WGS) entry which is preliminary data.</text>
</comment>
<protein>
    <submittedName>
        <fullName evidence="3">Uncharacterized protein</fullName>
    </submittedName>
</protein>
<evidence type="ECO:0000256" key="1">
    <source>
        <dbReference type="SAM" id="Coils"/>
    </source>
</evidence>
<keyword evidence="1" id="KW-0175">Coiled coil</keyword>
<dbReference type="Proteomes" id="UP000229600">
    <property type="component" value="Unassembled WGS sequence"/>
</dbReference>
<sequence length="397" mass="45618">MSETKKVPQQEQPQLPERQEDIFELMLSAEQIFSEEKTALKEYMDLSREYRDFDAEFMQLHADLEQEFTQLSGLHQNLSETQSQINTDALELYESIRKAGENPHEVADLLAQTGQVDMRSEMQRIEQSALIWKEYQTGLEQYSGNLAKQKDLLTKRESLQTAMNEAETNFQLIEARADQVRNATAEALRDEENGLYNRYTLLKGSLNESQQRGFGLLYQEASRALDQGDVATAAILTRQAEQFLQKSMAEHDAKEIEMARKFAEEEANKKKEAEDHPRPLDIDFEKLRELSDPSIIASLDARKPIVKPLKEPVAPQSNGSFAEMLVEHNKQRTDTDDRLAEEFFQRKPGSIDEKIQIENRGLDENDIASIPKKKEATLARSPQRQKKGFFSKLFGRK</sequence>
<feature type="coiled-coil region" evidence="1">
    <location>
        <begin position="246"/>
        <end position="273"/>
    </location>
</feature>
<evidence type="ECO:0000256" key="2">
    <source>
        <dbReference type="SAM" id="MobiDB-lite"/>
    </source>
</evidence>
<feature type="region of interest" description="Disordered" evidence="2">
    <location>
        <begin position="373"/>
        <end position="397"/>
    </location>
</feature>
<feature type="compositionally biased region" description="Basic residues" evidence="2">
    <location>
        <begin position="383"/>
        <end position="397"/>
    </location>
</feature>